<evidence type="ECO:0000313" key="2">
    <source>
        <dbReference type="EMBL" id="KAK9151109.1"/>
    </source>
</evidence>
<reference evidence="2 3" key="1">
    <citation type="submission" date="2024-01" db="EMBL/GenBank/DDBJ databases">
        <title>Genome assemblies of Stephania.</title>
        <authorList>
            <person name="Yang L."/>
        </authorList>
    </citation>
    <scope>NUCLEOTIDE SEQUENCE [LARGE SCALE GENOMIC DNA]</scope>
    <source>
        <strain evidence="2">YNDBR</strain>
        <tissue evidence="2">Leaf</tissue>
    </source>
</reference>
<dbReference type="AlphaFoldDB" id="A0AAP0KGL4"/>
<accession>A0AAP0KGL4</accession>
<dbReference type="EMBL" id="JBBNAF010000004">
    <property type="protein sequence ID" value="KAK9151109.1"/>
    <property type="molecule type" value="Genomic_DNA"/>
</dbReference>
<dbReference type="Proteomes" id="UP001420932">
    <property type="component" value="Unassembled WGS sequence"/>
</dbReference>
<evidence type="ECO:0000313" key="3">
    <source>
        <dbReference type="Proteomes" id="UP001420932"/>
    </source>
</evidence>
<protein>
    <submittedName>
        <fullName evidence="2">Uncharacterized protein</fullName>
    </submittedName>
</protein>
<feature type="region of interest" description="Disordered" evidence="1">
    <location>
        <begin position="113"/>
        <end position="134"/>
    </location>
</feature>
<sequence>MGYLPALNFKEVDKRDFGFCCGDLREESPSLVTAEKMKIKVKMTNIAIFLLLDWVTGLPRLSTLTTTLARHKVRDPGYSPSSRTTGKVYMARELGKSEQDLRKIDRLELTAPAYCVPPPPPSSEYYEGQQKLGQ</sequence>
<organism evidence="2 3">
    <name type="scientific">Stephania yunnanensis</name>
    <dbReference type="NCBI Taxonomy" id="152371"/>
    <lineage>
        <taxon>Eukaryota</taxon>
        <taxon>Viridiplantae</taxon>
        <taxon>Streptophyta</taxon>
        <taxon>Embryophyta</taxon>
        <taxon>Tracheophyta</taxon>
        <taxon>Spermatophyta</taxon>
        <taxon>Magnoliopsida</taxon>
        <taxon>Ranunculales</taxon>
        <taxon>Menispermaceae</taxon>
        <taxon>Menispermoideae</taxon>
        <taxon>Cissampelideae</taxon>
        <taxon>Stephania</taxon>
    </lineage>
</organism>
<evidence type="ECO:0000256" key="1">
    <source>
        <dbReference type="SAM" id="MobiDB-lite"/>
    </source>
</evidence>
<gene>
    <name evidence="2" type="ORF">Syun_009418</name>
</gene>
<keyword evidence="3" id="KW-1185">Reference proteome</keyword>
<proteinExistence type="predicted"/>
<comment type="caution">
    <text evidence="2">The sequence shown here is derived from an EMBL/GenBank/DDBJ whole genome shotgun (WGS) entry which is preliminary data.</text>
</comment>
<name>A0AAP0KGL4_9MAGN</name>